<evidence type="ECO:0000259" key="2">
    <source>
        <dbReference type="Pfam" id="PF16694"/>
    </source>
</evidence>
<feature type="signal peptide" evidence="1">
    <location>
        <begin position="1"/>
        <end position="26"/>
    </location>
</feature>
<evidence type="ECO:0000256" key="1">
    <source>
        <dbReference type="SAM" id="SignalP"/>
    </source>
</evidence>
<dbReference type="Proteomes" id="UP000518892">
    <property type="component" value="Unassembled WGS sequence"/>
</dbReference>
<reference evidence="3 4" key="1">
    <citation type="submission" date="2020-08" db="EMBL/GenBank/DDBJ databases">
        <title>Genomic Encyclopedia of Type Strains, Phase III (KMG-III): the genomes of soil and plant-associated and newly described type strains.</title>
        <authorList>
            <person name="Whitman W."/>
        </authorList>
    </citation>
    <scope>NUCLEOTIDE SEQUENCE [LARGE SCALE GENOMIC DNA]</scope>
    <source>
        <strain evidence="3 4">CECT 7744</strain>
    </source>
</reference>
<dbReference type="Gene3D" id="3.50.70.20">
    <property type="entry name" value="Cytochrome P460"/>
    <property type="match status" value="1"/>
</dbReference>
<dbReference type="Pfam" id="PF16694">
    <property type="entry name" value="Cytochrome_P460"/>
    <property type="match status" value="1"/>
</dbReference>
<dbReference type="EMBL" id="JACHXR010000002">
    <property type="protein sequence ID" value="MBB3230117.1"/>
    <property type="molecule type" value="Genomic_DNA"/>
</dbReference>
<evidence type="ECO:0000313" key="3">
    <source>
        <dbReference type="EMBL" id="MBB3230117.1"/>
    </source>
</evidence>
<feature type="chain" id="PRO_5031334309" description="Cytochrome P460 domain-containing protein" evidence="1">
    <location>
        <begin position="27"/>
        <end position="185"/>
    </location>
</feature>
<dbReference type="RefSeq" id="WP_183382621.1">
    <property type="nucleotide sequence ID" value="NZ_JACHXR010000002.1"/>
</dbReference>
<protein>
    <recommendedName>
        <fullName evidence="2">Cytochrome P460 domain-containing protein</fullName>
    </recommendedName>
</protein>
<dbReference type="InterPro" id="IPR032033">
    <property type="entry name" value="Cytochrome_P460"/>
</dbReference>
<keyword evidence="4" id="KW-1185">Reference proteome</keyword>
<name>A0A7W5ERG9_9GAMM</name>
<accession>A0A7W5ERG9</accession>
<proteinExistence type="predicted"/>
<dbReference type="CDD" id="cd20716">
    <property type="entry name" value="cyt_P460_fam"/>
    <property type="match status" value="1"/>
</dbReference>
<feature type="domain" description="Cytochrome P460" evidence="2">
    <location>
        <begin position="34"/>
        <end position="171"/>
    </location>
</feature>
<gene>
    <name evidence="3" type="ORF">FHR97_000951</name>
</gene>
<evidence type="ECO:0000313" key="4">
    <source>
        <dbReference type="Proteomes" id="UP000518892"/>
    </source>
</evidence>
<sequence length="185" mass="20961">MAHSWHIRVSGLVAGFALLMAGSVTAGPENVDFPANYAGTYVRYTTVDKPDRDPPIIRFLYINPDALVKARPGEPLPHGTVVVMEDHEAELTEDGEPRRDADGRFIPTHEVTNVFVQEKQPGWGEEYAEDKRNGEWEYAWFRPDGSRRDDQSMDACFECHRQVADQDFTFTTAPFITRIKTATED</sequence>
<organism evidence="3 4">
    <name type="scientific">Halomonas stenophila</name>
    <dbReference type="NCBI Taxonomy" id="795312"/>
    <lineage>
        <taxon>Bacteria</taxon>
        <taxon>Pseudomonadati</taxon>
        <taxon>Pseudomonadota</taxon>
        <taxon>Gammaproteobacteria</taxon>
        <taxon>Oceanospirillales</taxon>
        <taxon>Halomonadaceae</taxon>
        <taxon>Halomonas</taxon>
    </lineage>
</organism>
<dbReference type="InterPro" id="IPR038142">
    <property type="entry name" value="Cytochrome_P460_sp"/>
</dbReference>
<keyword evidence="1" id="KW-0732">Signal</keyword>
<comment type="caution">
    <text evidence="3">The sequence shown here is derived from an EMBL/GenBank/DDBJ whole genome shotgun (WGS) entry which is preliminary data.</text>
</comment>
<dbReference type="AlphaFoldDB" id="A0A7W5ERG9"/>